<sequence>MDVISLARSSIPTTSVVVPSKNVKNLECPQAIVQIISAKYRNQPPIRACPEVDVTAQTRTLCKDISMCQVKSRESTVKGTAKSATERDLCVRRPLHLTYACVPKIVYNSAARNSLVVSSANNNAAALGGGYNTQSLKQYGSMG</sequence>
<reference evidence="2" key="1">
    <citation type="submission" date="2017-01" db="EMBL/GenBank/DDBJ databases">
        <title>Comparative genomics of anhydrobiosis in the tardigrade Hypsibius dujardini.</title>
        <authorList>
            <person name="Yoshida Y."/>
            <person name="Koutsovoulos G."/>
            <person name="Laetsch D."/>
            <person name="Stevens L."/>
            <person name="Kumar S."/>
            <person name="Horikawa D."/>
            <person name="Ishino K."/>
            <person name="Komine S."/>
            <person name="Tomita M."/>
            <person name="Blaxter M."/>
            <person name="Arakawa K."/>
        </authorList>
    </citation>
    <scope>NUCLEOTIDE SEQUENCE [LARGE SCALE GENOMIC DNA]</scope>
    <source>
        <strain evidence="2">Z151</strain>
    </source>
</reference>
<name>A0A1W0XFE4_HYPEX</name>
<organism evidence="1 2">
    <name type="scientific">Hypsibius exemplaris</name>
    <name type="common">Freshwater tardigrade</name>
    <dbReference type="NCBI Taxonomy" id="2072580"/>
    <lineage>
        <taxon>Eukaryota</taxon>
        <taxon>Metazoa</taxon>
        <taxon>Ecdysozoa</taxon>
        <taxon>Tardigrada</taxon>
        <taxon>Eutardigrada</taxon>
        <taxon>Parachela</taxon>
        <taxon>Hypsibioidea</taxon>
        <taxon>Hypsibiidae</taxon>
        <taxon>Hypsibius</taxon>
    </lineage>
</organism>
<dbReference type="Proteomes" id="UP000192578">
    <property type="component" value="Unassembled WGS sequence"/>
</dbReference>
<evidence type="ECO:0008006" key="3">
    <source>
        <dbReference type="Google" id="ProtNLM"/>
    </source>
</evidence>
<evidence type="ECO:0000313" key="2">
    <source>
        <dbReference type="Proteomes" id="UP000192578"/>
    </source>
</evidence>
<dbReference type="AlphaFoldDB" id="A0A1W0XFE4"/>
<accession>A0A1W0XFE4</accession>
<keyword evidence="2" id="KW-1185">Reference proteome</keyword>
<protein>
    <recommendedName>
        <fullName evidence="3">SUEL-type lectin domain-containing protein</fullName>
    </recommendedName>
</protein>
<comment type="caution">
    <text evidence="1">The sequence shown here is derived from an EMBL/GenBank/DDBJ whole genome shotgun (WGS) entry which is preliminary data.</text>
</comment>
<proteinExistence type="predicted"/>
<gene>
    <name evidence="1" type="ORF">BV898_00313</name>
</gene>
<evidence type="ECO:0000313" key="1">
    <source>
        <dbReference type="EMBL" id="OQV26193.1"/>
    </source>
</evidence>
<dbReference type="EMBL" id="MTYJ01000001">
    <property type="protein sequence ID" value="OQV26193.1"/>
    <property type="molecule type" value="Genomic_DNA"/>
</dbReference>